<protein>
    <submittedName>
        <fullName evidence="1">Uncharacterized protein</fullName>
    </submittedName>
</protein>
<name>A0A8S5PCA8_9CAUD</name>
<sequence length="778" mass="85789">MDLLFTDDTVDKQITIVTDDKKINITNTELHEDKFELSESLCSEKELKFGTCEASVVKFTISNIFQSLKGKWITVKITPKGADAPYQIGRYKVYSDKPAADRKSRDVEAYDALYDVLNADMAAWYNSLTFPMTLKAFRDAFFQHFGIEQEEISLVNDNMTVEKTIEITGSSADGSTIGEALSGKTVLSCICEINGCFGHIGRDGKFHYISLDQEMQGLYPRNDLYPADDLYPRDPHSQPIGRSFYISAKYEDYLVKSIDKLQINEKENDIGVIVGTGSNGYNIEGNFLVYGKGSDELRGIANNVFGKIKNLVYRPYSADCKGNPCLEVGNSIRFNTKYELIETYILKRTLKGIQALRDAISADGEEYRTKKVNSVHQDILQLKGKSNVLERTIEETKSTITDVEKGLQSQITQNAESITMEVKRATQAEGSLSSKITQTAESITSEVTRAKGAEESLSSSITQTAESIKTKVSKGSVSSEISQESDKVTLTANRLIVNSTGFNLDGNGNASLSGTITSSVMNASTITGTTITGSTFHAIGDTVADETRFDVRTSADPNYATFISAGGCRAEGPTWYGYIGHNEVGVKARNDSYKAILNSLGLDTSGGIIAGGSMQVYGAKNRIIETENYAERLQYCYETPTPMFGDVGEGAIDKTGKCYVWLDDVFAETIDTDVQYQIFLQAYGEGNVYVNERSPSYFVVCGTPGLAFGWEIKAVQKGYDTVRLESFEKPVHEETATDVTYQLLDDLEADNEDSAETAYQYLETLLYDTEKESEEVAA</sequence>
<evidence type="ECO:0000313" key="1">
    <source>
        <dbReference type="EMBL" id="DAE04610.1"/>
    </source>
</evidence>
<dbReference type="EMBL" id="BK015391">
    <property type="protein sequence ID" value="DAE04610.1"/>
    <property type="molecule type" value="Genomic_DNA"/>
</dbReference>
<proteinExistence type="predicted"/>
<organism evidence="1">
    <name type="scientific">Myoviridae sp. ctvns3</name>
    <dbReference type="NCBI Taxonomy" id="2825204"/>
    <lineage>
        <taxon>Viruses</taxon>
        <taxon>Duplodnaviria</taxon>
        <taxon>Heunggongvirae</taxon>
        <taxon>Uroviricota</taxon>
        <taxon>Caudoviricetes</taxon>
    </lineage>
</organism>
<accession>A0A8S5PCA8</accession>
<reference evidence="1" key="1">
    <citation type="journal article" date="2021" name="Proc. Natl. Acad. Sci. U.S.A.">
        <title>A Catalog of Tens of Thousands of Viruses from Human Metagenomes Reveals Hidden Associations with Chronic Diseases.</title>
        <authorList>
            <person name="Tisza M.J."/>
            <person name="Buck C.B."/>
        </authorList>
    </citation>
    <scope>NUCLEOTIDE SEQUENCE</scope>
    <source>
        <strain evidence="1">Ctvns3</strain>
    </source>
</reference>